<keyword evidence="3" id="KW-0285">Flavoprotein</keyword>
<evidence type="ECO:0000256" key="4">
    <source>
        <dbReference type="ARBA" id="ARBA00022827"/>
    </source>
</evidence>
<reference evidence="9 10" key="1">
    <citation type="submission" date="2016-06" db="EMBL/GenBank/DDBJ databases">
        <authorList>
            <person name="Kjaerup R.B."/>
            <person name="Dalgaard T.S."/>
            <person name="Juul-Madsen H.R."/>
        </authorList>
    </citation>
    <scope>NUCLEOTIDE SEQUENCE [LARGE SCALE GENOMIC DNA]</scope>
    <source>
        <strain evidence="9 10">Pb300</strain>
    </source>
</reference>
<dbReference type="GO" id="GO:0004499">
    <property type="term" value="F:N,N-dimethylaniline monooxygenase activity"/>
    <property type="evidence" value="ECO:0007669"/>
    <property type="project" value="InterPro"/>
</dbReference>
<feature type="compositionally biased region" description="Basic and acidic residues" evidence="6">
    <location>
        <begin position="376"/>
        <end position="386"/>
    </location>
</feature>
<dbReference type="PANTHER" id="PTHR42877:SF4">
    <property type="entry name" value="FAD_NAD(P)-BINDING DOMAIN-CONTAINING PROTEIN-RELATED"/>
    <property type="match status" value="1"/>
</dbReference>
<sequence>MESSPPRAGTQLPPVAGVKRPASLLPAFEPSSSPSLPRPLKRLARESGDDASTYPTPVPTSSTAIMTSSPVRSNPRRHGLTRTHSMASERAPLSTVPSITLPQSGECILMGRSSGSCHFQLSASRLISRVHVQAAYKPSSNPFDRERIEILCTGWNGIKLHCQGKKYELNKGKTFTSDIKDADVMIDVQDARVLVQWPRQEQKDSSSTINSDQTWEEASPVRKLRTASHPLPSSPLRSRGRLASPISPSPAVQALLPSEAPLMTPSHSVQSAVVVYEDEPSPSHDQKLSSSASHATQVIPNPFNIENRKASVSGSSEGKVEDLSEHDEENDPIIHSFGPFGDNILPRLASFSARESPVRSPRVSTRKPPVPLIPHDVAKPAKADDGDSLKEKAQNHIVNQLAFSRLSSSPLSTILSHLPSELWKKTTTSDGAFSTPEIKSIIESTACIGKVSREGKDAAGKPLESEYYYIPDLDEDEKRKEAVVNDLMKPGLRSCRKQHKVRFLPYDSSPPPACAHFVRLGMCTAINLLNNNIHNFVIIEKSGGLGGTWRDNKYPGCCCDINSHLYSYSFKQNPNWSRLYPNQEEILRYLHGVAEKYKLFRFIRFNSAVEEARWDDKTRKWKTAIKVGSGSKDAEFIDHYTISSDFLVSAVGQLNSPSYPSIPGIEDFQGKMIHTARWDWTYDLKGKRIAVIGNGATAAQIIPEIAPDAAQLTVFQRTPNWVVPRLDTAIWKPAQILFKYFPLALWKVRAWMMDIRESVHATIADQDSKWAELSRTASINMLKRQLPNRPDLWEKFIPNYPVGCKRTIISDDYFPTFLRSNVHLETTPIDHITKNGIQVAGIEHEFDLIVLATGFRTVEFMHPIQVYGSEGRSLSDIWADGARALYGVTVEALPNFAMLYGPNTNLGHNSIILMIEAQARYIQALVRAVLTARQRGGSLAILPDPKRVEGFNAEMQRVLATTSFAHPNCQSWYKRADGKITNNWSGTVVEYQKVLDRVNWGDFLVEGTGAEQLGGRKRSTYVGRVREESLFTYRAYLVMMIGLLGVWGVWAGKGLRLLGRLRELTG</sequence>
<evidence type="ECO:0000259" key="8">
    <source>
        <dbReference type="PROSITE" id="PS50006"/>
    </source>
</evidence>
<comment type="cofactor">
    <cofactor evidence="1">
        <name>FAD</name>
        <dbReference type="ChEBI" id="CHEBI:57692"/>
    </cofactor>
</comment>
<dbReference type="InterPro" id="IPR020946">
    <property type="entry name" value="Flavin_mOase-like"/>
</dbReference>
<organism evidence="9 10">
    <name type="scientific">Paracoccidioides brasiliensis</name>
    <dbReference type="NCBI Taxonomy" id="121759"/>
    <lineage>
        <taxon>Eukaryota</taxon>
        <taxon>Fungi</taxon>
        <taxon>Dikarya</taxon>
        <taxon>Ascomycota</taxon>
        <taxon>Pezizomycotina</taxon>
        <taxon>Eurotiomycetes</taxon>
        <taxon>Eurotiomycetidae</taxon>
        <taxon>Onygenales</taxon>
        <taxon>Ajellomycetaceae</taxon>
        <taxon>Paracoccidioides</taxon>
    </lineage>
</organism>
<feature type="compositionally biased region" description="Polar residues" evidence="6">
    <location>
        <begin position="288"/>
        <end position="299"/>
    </location>
</feature>
<keyword evidence="4" id="KW-0274">FAD</keyword>
<feature type="region of interest" description="Disordered" evidence="6">
    <location>
        <begin position="1"/>
        <end position="92"/>
    </location>
</feature>
<evidence type="ECO:0000256" key="7">
    <source>
        <dbReference type="SAM" id="Phobius"/>
    </source>
</evidence>
<evidence type="ECO:0000313" key="9">
    <source>
        <dbReference type="EMBL" id="ODH30584.1"/>
    </source>
</evidence>
<feature type="region of interest" description="Disordered" evidence="6">
    <location>
        <begin position="278"/>
        <end position="328"/>
    </location>
</feature>
<dbReference type="VEuPathDB" id="FungiDB:PABG_05197"/>
<keyword evidence="7" id="KW-0812">Transmembrane</keyword>
<evidence type="ECO:0000256" key="5">
    <source>
        <dbReference type="ARBA" id="ARBA00023002"/>
    </source>
</evidence>
<evidence type="ECO:0000313" key="10">
    <source>
        <dbReference type="Proteomes" id="UP000242814"/>
    </source>
</evidence>
<dbReference type="GO" id="GO:0050661">
    <property type="term" value="F:NADP binding"/>
    <property type="evidence" value="ECO:0007669"/>
    <property type="project" value="InterPro"/>
</dbReference>
<dbReference type="AlphaFoldDB" id="A0A1D2JFN1"/>
<dbReference type="PANTHER" id="PTHR42877">
    <property type="entry name" value="L-ORNITHINE N(5)-MONOOXYGENASE-RELATED"/>
    <property type="match status" value="1"/>
</dbReference>
<keyword evidence="7" id="KW-1133">Transmembrane helix</keyword>
<dbReference type="CDD" id="cd22699">
    <property type="entry name" value="FHA_PLM2-like"/>
    <property type="match status" value="1"/>
</dbReference>
<dbReference type="VEuPathDB" id="FungiDB:PADG_07076"/>
<dbReference type="EMBL" id="LZYO01000123">
    <property type="protein sequence ID" value="ODH30584.1"/>
    <property type="molecule type" value="Genomic_DNA"/>
</dbReference>
<accession>A0A1D2JFN1</accession>
<evidence type="ECO:0000256" key="2">
    <source>
        <dbReference type="ARBA" id="ARBA00010139"/>
    </source>
</evidence>
<proteinExistence type="inferred from homology"/>
<dbReference type="VEuPathDB" id="FungiDB:PADG_07077"/>
<dbReference type="InterPro" id="IPR000253">
    <property type="entry name" value="FHA_dom"/>
</dbReference>
<feature type="transmembrane region" description="Helical" evidence="7">
    <location>
        <begin position="1033"/>
        <end position="1052"/>
    </location>
</feature>
<dbReference type="PROSITE" id="PS50006">
    <property type="entry name" value="FHA_DOMAIN"/>
    <property type="match status" value="1"/>
</dbReference>
<dbReference type="Proteomes" id="UP000242814">
    <property type="component" value="Unassembled WGS sequence"/>
</dbReference>
<gene>
    <name evidence="9" type="ORF">ACO22_03551</name>
</gene>
<dbReference type="Pfam" id="PF00743">
    <property type="entry name" value="FMO-like"/>
    <property type="match status" value="1"/>
</dbReference>
<feature type="domain" description="FHA" evidence="8">
    <location>
        <begin position="108"/>
        <end position="161"/>
    </location>
</feature>
<dbReference type="GO" id="GO:0050660">
    <property type="term" value="F:flavin adenine dinucleotide binding"/>
    <property type="evidence" value="ECO:0007669"/>
    <property type="project" value="InterPro"/>
</dbReference>
<dbReference type="SUPFAM" id="SSF51905">
    <property type="entry name" value="FAD/NAD(P)-binding domain"/>
    <property type="match status" value="2"/>
</dbReference>
<dbReference type="InterPro" id="IPR036188">
    <property type="entry name" value="FAD/NAD-bd_sf"/>
</dbReference>
<dbReference type="VEuPathDB" id="FungiDB:PABG_05198"/>
<evidence type="ECO:0000256" key="1">
    <source>
        <dbReference type="ARBA" id="ARBA00001974"/>
    </source>
</evidence>
<dbReference type="InterPro" id="IPR051209">
    <property type="entry name" value="FAD-bind_Monooxygenase_sf"/>
</dbReference>
<keyword evidence="7" id="KW-0472">Membrane</keyword>
<evidence type="ECO:0000256" key="6">
    <source>
        <dbReference type="SAM" id="MobiDB-lite"/>
    </source>
</evidence>
<comment type="caution">
    <text evidence="9">The sequence shown here is derived from an EMBL/GenBank/DDBJ whole genome shotgun (WGS) entry which is preliminary data.</text>
</comment>
<comment type="similarity">
    <text evidence="2">Belongs to the FAD-binding monooxygenase family.</text>
</comment>
<feature type="compositionally biased region" description="Low complexity" evidence="6">
    <location>
        <begin position="52"/>
        <end position="63"/>
    </location>
</feature>
<feature type="region of interest" description="Disordered" evidence="6">
    <location>
        <begin position="197"/>
        <end position="248"/>
    </location>
</feature>
<feature type="region of interest" description="Disordered" evidence="6">
    <location>
        <begin position="356"/>
        <end position="386"/>
    </location>
</feature>
<dbReference type="Gene3D" id="3.50.50.60">
    <property type="entry name" value="FAD/NAD(P)-binding domain"/>
    <property type="match status" value="2"/>
</dbReference>
<name>A0A1D2JFN1_PARBR</name>
<keyword evidence="5" id="KW-0560">Oxidoreductase</keyword>
<evidence type="ECO:0000256" key="3">
    <source>
        <dbReference type="ARBA" id="ARBA00022630"/>
    </source>
</evidence>
<protein>
    <recommendedName>
        <fullName evidence="8">FHA domain-containing protein</fullName>
    </recommendedName>
</protein>